<dbReference type="PANTHER" id="PTHR46371">
    <property type="entry name" value="OS04G0464100 PROTEIN"/>
    <property type="match status" value="1"/>
</dbReference>
<accession>A0AAP0MZF9</accession>
<keyword evidence="3" id="KW-1185">Reference proteome</keyword>
<feature type="compositionally biased region" description="Basic and acidic residues" evidence="1">
    <location>
        <begin position="158"/>
        <end position="170"/>
    </location>
</feature>
<sequence length="207" mass="22792">MDPMMPLRMCRNSAANTRKATRNFLQLTDSEPQKGSINIKYQPTRLSIPNKELTKAKATKLTIFSQRASFLFASSSPSKQLKPMTQKVVIKLTLEGHKSRSKALKIAVGVSGVESAALKGDDKSQIEVTGDGMDPVLLTSLLRKKVGYAELVSVGPAGEKKDENKPKNPEVKPQPPQYWPPYYGGLVPHYDYPVVFADRSADPCSIM</sequence>
<proteinExistence type="predicted"/>
<protein>
    <submittedName>
        <fullName evidence="2">Uncharacterized protein</fullName>
    </submittedName>
</protein>
<organism evidence="2 3">
    <name type="scientific">Citrus x changshan-huyou</name>
    <dbReference type="NCBI Taxonomy" id="2935761"/>
    <lineage>
        <taxon>Eukaryota</taxon>
        <taxon>Viridiplantae</taxon>
        <taxon>Streptophyta</taxon>
        <taxon>Embryophyta</taxon>
        <taxon>Tracheophyta</taxon>
        <taxon>Spermatophyta</taxon>
        <taxon>Magnoliopsida</taxon>
        <taxon>eudicotyledons</taxon>
        <taxon>Gunneridae</taxon>
        <taxon>Pentapetalae</taxon>
        <taxon>rosids</taxon>
        <taxon>malvids</taxon>
        <taxon>Sapindales</taxon>
        <taxon>Rutaceae</taxon>
        <taxon>Aurantioideae</taxon>
        <taxon>Citrus</taxon>
    </lineage>
</organism>
<name>A0AAP0MZF9_9ROSI</name>
<reference evidence="2 3" key="1">
    <citation type="submission" date="2024-05" db="EMBL/GenBank/DDBJ databases">
        <title>Haplotype-resolved chromosome-level genome assembly of Huyou (Citrus changshanensis).</title>
        <authorList>
            <person name="Miao C."/>
            <person name="Chen W."/>
            <person name="Wu Y."/>
            <person name="Wang L."/>
            <person name="Zhao S."/>
            <person name="Grierson D."/>
            <person name="Xu C."/>
            <person name="Chen K."/>
        </authorList>
    </citation>
    <scope>NUCLEOTIDE SEQUENCE [LARGE SCALE GENOMIC DNA]</scope>
    <source>
        <strain evidence="2">01-14</strain>
        <tissue evidence="2">Leaf</tissue>
    </source>
</reference>
<dbReference type="EMBL" id="JBCGBO010000002">
    <property type="protein sequence ID" value="KAK9222757.1"/>
    <property type="molecule type" value="Genomic_DNA"/>
</dbReference>
<dbReference type="InterPro" id="IPR044296">
    <property type="entry name" value="HIPP46"/>
</dbReference>
<comment type="caution">
    <text evidence="2">The sequence shown here is derived from an EMBL/GenBank/DDBJ whole genome shotgun (WGS) entry which is preliminary data.</text>
</comment>
<dbReference type="Gene3D" id="3.30.70.100">
    <property type="match status" value="1"/>
</dbReference>
<feature type="region of interest" description="Disordered" evidence="1">
    <location>
        <begin position="157"/>
        <end position="177"/>
    </location>
</feature>
<evidence type="ECO:0000256" key="1">
    <source>
        <dbReference type="SAM" id="MobiDB-lite"/>
    </source>
</evidence>
<evidence type="ECO:0000313" key="3">
    <source>
        <dbReference type="Proteomes" id="UP001428341"/>
    </source>
</evidence>
<dbReference type="AlphaFoldDB" id="A0AAP0MZF9"/>
<dbReference type="Proteomes" id="UP001428341">
    <property type="component" value="Unassembled WGS sequence"/>
</dbReference>
<gene>
    <name evidence="2" type="ORF">WN944_011194</name>
</gene>
<evidence type="ECO:0000313" key="2">
    <source>
        <dbReference type="EMBL" id="KAK9222757.1"/>
    </source>
</evidence>